<dbReference type="EC" id="2.7.7.65" evidence="1"/>
<feature type="domain" description="GGDEF" evidence="4">
    <location>
        <begin position="216"/>
        <end position="345"/>
    </location>
</feature>
<organism evidence="5 6">
    <name type="scientific">Sphaerotilus mobilis</name>
    <dbReference type="NCBI Taxonomy" id="47994"/>
    <lineage>
        <taxon>Bacteria</taxon>
        <taxon>Pseudomonadati</taxon>
        <taxon>Pseudomonadota</taxon>
        <taxon>Betaproteobacteria</taxon>
        <taxon>Burkholderiales</taxon>
        <taxon>Sphaerotilaceae</taxon>
        <taxon>Sphaerotilus</taxon>
    </lineage>
</organism>
<evidence type="ECO:0000259" key="4">
    <source>
        <dbReference type="PROSITE" id="PS50887"/>
    </source>
</evidence>
<accession>A0A4Q7LJB0</accession>
<evidence type="ECO:0000256" key="3">
    <source>
        <dbReference type="SAM" id="MobiDB-lite"/>
    </source>
</evidence>
<dbReference type="PANTHER" id="PTHR45138:SF9">
    <property type="entry name" value="DIGUANYLATE CYCLASE DGCM-RELATED"/>
    <property type="match status" value="1"/>
</dbReference>
<dbReference type="GO" id="GO:0043709">
    <property type="term" value="P:cell adhesion involved in single-species biofilm formation"/>
    <property type="evidence" value="ECO:0007669"/>
    <property type="project" value="TreeGrafter"/>
</dbReference>
<sequence>MLTRGPEHGVPIAAQDGGSNTGSSALDHVVELTRSRDRALVESSLISALMDLLGAREVTIWHLVPEGTGTPTWRRIAQRLAVDEPASTRTVDADGLPEDRLPEHLRCLREDRAVAQPVAVDGCFGVLLPMGGELEGGGVIELVLPQPLDERDGRVATSMLRIHANFMHLLDYSERDTLTGLLNRKSFDETFMKATVLEARRQYVELAQERRTGQERHQFLGVIDVDHFKRVNDVHGHLIGDEVLVLVARIMRGALRSDDRLYRFGGEEFVVLLDASDETGARAAFERLRLAVAAYDFPRAGHVTVSVGYVDVRPGDTPQAAFSRADQGVYHAKAHGRDRVVAYAELVAAGVVVESDGANDIELFE</sequence>
<comment type="catalytic activity">
    <reaction evidence="2">
        <text>2 GTP = 3',3'-c-di-GMP + 2 diphosphate</text>
        <dbReference type="Rhea" id="RHEA:24898"/>
        <dbReference type="ChEBI" id="CHEBI:33019"/>
        <dbReference type="ChEBI" id="CHEBI:37565"/>
        <dbReference type="ChEBI" id="CHEBI:58805"/>
        <dbReference type="EC" id="2.7.7.65"/>
    </reaction>
</comment>
<dbReference type="RefSeq" id="WP_130481994.1">
    <property type="nucleotide sequence ID" value="NZ_SGWV01000009.1"/>
</dbReference>
<dbReference type="InterPro" id="IPR050469">
    <property type="entry name" value="Diguanylate_Cyclase"/>
</dbReference>
<dbReference type="Gene3D" id="3.30.70.270">
    <property type="match status" value="1"/>
</dbReference>
<dbReference type="GO" id="GO:0052621">
    <property type="term" value="F:diguanylate cyclase activity"/>
    <property type="evidence" value="ECO:0007669"/>
    <property type="project" value="UniProtKB-EC"/>
</dbReference>
<dbReference type="GO" id="GO:0005886">
    <property type="term" value="C:plasma membrane"/>
    <property type="evidence" value="ECO:0007669"/>
    <property type="project" value="TreeGrafter"/>
</dbReference>
<evidence type="ECO:0000256" key="1">
    <source>
        <dbReference type="ARBA" id="ARBA00012528"/>
    </source>
</evidence>
<dbReference type="InterPro" id="IPR000160">
    <property type="entry name" value="GGDEF_dom"/>
</dbReference>
<feature type="region of interest" description="Disordered" evidence="3">
    <location>
        <begin position="1"/>
        <end position="24"/>
    </location>
</feature>
<dbReference type="SMART" id="SM00267">
    <property type="entry name" value="GGDEF"/>
    <property type="match status" value="1"/>
</dbReference>
<evidence type="ECO:0000256" key="2">
    <source>
        <dbReference type="ARBA" id="ARBA00034247"/>
    </source>
</evidence>
<proteinExistence type="predicted"/>
<evidence type="ECO:0000313" key="6">
    <source>
        <dbReference type="Proteomes" id="UP000293433"/>
    </source>
</evidence>
<dbReference type="NCBIfam" id="TIGR00254">
    <property type="entry name" value="GGDEF"/>
    <property type="match status" value="1"/>
</dbReference>
<reference evidence="5 6" key="1">
    <citation type="submission" date="2019-02" db="EMBL/GenBank/DDBJ databases">
        <title>Genomic Encyclopedia of Type Strains, Phase IV (KMG-IV): sequencing the most valuable type-strain genomes for metagenomic binning, comparative biology and taxonomic classification.</title>
        <authorList>
            <person name="Goeker M."/>
        </authorList>
    </citation>
    <scope>NUCLEOTIDE SEQUENCE [LARGE SCALE GENOMIC DNA]</scope>
    <source>
        <strain evidence="5 6">DSM 10617</strain>
    </source>
</reference>
<dbReference type="PANTHER" id="PTHR45138">
    <property type="entry name" value="REGULATORY COMPONENTS OF SENSORY TRANSDUCTION SYSTEM"/>
    <property type="match status" value="1"/>
</dbReference>
<dbReference type="GO" id="GO:1902201">
    <property type="term" value="P:negative regulation of bacterial-type flagellum-dependent cell motility"/>
    <property type="evidence" value="ECO:0007669"/>
    <property type="project" value="TreeGrafter"/>
</dbReference>
<dbReference type="AlphaFoldDB" id="A0A4Q7LJB0"/>
<gene>
    <name evidence="5" type="ORF">EV685_2147</name>
</gene>
<dbReference type="InterPro" id="IPR029787">
    <property type="entry name" value="Nucleotide_cyclase"/>
</dbReference>
<evidence type="ECO:0000313" key="5">
    <source>
        <dbReference type="EMBL" id="RZS54665.1"/>
    </source>
</evidence>
<dbReference type="Pfam" id="PF00990">
    <property type="entry name" value="GGDEF"/>
    <property type="match status" value="1"/>
</dbReference>
<protein>
    <recommendedName>
        <fullName evidence="1">diguanylate cyclase</fullName>
        <ecNumber evidence="1">2.7.7.65</ecNumber>
    </recommendedName>
</protein>
<dbReference type="InterPro" id="IPR043128">
    <property type="entry name" value="Rev_trsase/Diguanyl_cyclase"/>
</dbReference>
<dbReference type="Proteomes" id="UP000293433">
    <property type="component" value="Unassembled WGS sequence"/>
</dbReference>
<dbReference type="PROSITE" id="PS50887">
    <property type="entry name" value="GGDEF"/>
    <property type="match status" value="1"/>
</dbReference>
<dbReference type="FunFam" id="3.30.70.270:FF:000001">
    <property type="entry name" value="Diguanylate cyclase domain protein"/>
    <property type="match status" value="1"/>
</dbReference>
<name>A0A4Q7LJB0_9BURK</name>
<keyword evidence="6" id="KW-1185">Reference proteome</keyword>
<dbReference type="SUPFAM" id="SSF55073">
    <property type="entry name" value="Nucleotide cyclase"/>
    <property type="match status" value="1"/>
</dbReference>
<dbReference type="CDD" id="cd01949">
    <property type="entry name" value="GGDEF"/>
    <property type="match status" value="1"/>
</dbReference>
<dbReference type="OrthoDB" id="9813903at2"/>
<comment type="caution">
    <text evidence="5">The sequence shown here is derived from an EMBL/GenBank/DDBJ whole genome shotgun (WGS) entry which is preliminary data.</text>
</comment>
<dbReference type="EMBL" id="SGWV01000009">
    <property type="protein sequence ID" value="RZS54665.1"/>
    <property type="molecule type" value="Genomic_DNA"/>
</dbReference>